<organism evidence="5 6">
    <name type="scientific">Besnoitia besnoiti</name>
    <name type="common">Apicomplexan protozoan</name>
    <dbReference type="NCBI Taxonomy" id="94643"/>
    <lineage>
        <taxon>Eukaryota</taxon>
        <taxon>Sar</taxon>
        <taxon>Alveolata</taxon>
        <taxon>Apicomplexa</taxon>
        <taxon>Conoidasida</taxon>
        <taxon>Coccidia</taxon>
        <taxon>Eucoccidiorida</taxon>
        <taxon>Eimeriorina</taxon>
        <taxon>Sarcocystidae</taxon>
        <taxon>Besnoitia</taxon>
    </lineage>
</organism>
<dbReference type="GeneID" id="40312019"/>
<dbReference type="Gene3D" id="2.20.28.120">
    <property type="entry name" value="Ribosomal protein L33"/>
    <property type="match status" value="1"/>
</dbReference>
<dbReference type="GO" id="GO:0015934">
    <property type="term" value="C:large ribosomal subunit"/>
    <property type="evidence" value="ECO:0007669"/>
    <property type="project" value="TreeGrafter"/>
</dbReference>
<feature type="region of interest" description="Disordered" evidence="4">
    <location>
        <begin position="1"/>
        <end position="44"/>
    </location>
</feature>
<evidence type="ECO:0000256" key="2">
    <source>
        <dbReference type="ARBA" id="ARBA00022980"/>
    </source>
</evidence>
<dbReference type="InterPro" id="IPR011332">
    <property type="entry name" value="Ribosomal_zn-bd"/>
</dbReference>
<evidence type="ECO:0000313" key="5">
    <source>
        <dbReference type="EMBL" id="PFH33941.1"/>
    </source>
</evidence>
<dbReference type="OrthoDB" id="275534at2759"/>
<evidence type="ECO:0000256" key="3">
    <source>
        <dbReference type="ARBA" id="ARBA00023274"/>
    </source>
</evidence>
<dbReference type="GO" id="GO:0005737">
    <property type="term" value="C:cytoplasm"/>
    <property type="evidence" value="ECO:0007669"/>
    <property type="project" value="UniProtKB-ARBA"/>
</dbReference>
<proteinExistence type="inferred from homology"/>
<dbReference type="SUPFAM" id="SSF57829">
    <property type="entry name" value="Zn-binding ribosomal proteins"/>
    <property type="match status" value="1"/>
</dbReference>
<evidence type="ECO:0000256" key="1">
    <source>
        <dbReference type="ARBA" id="ARBA00007596"/>
    </source>
</evidence>
<keyword evidence="6" id="KW-1185">Reference proteome</keyword>
<dbReference type="Pfam" id="PF00471">
    <property type="entry name" value="Ribosomal_L33"/>
    <property type="match status" value="1"/>
</dbReference>
<protein>
    <submittedName>
        <fullName evidence="5">Putative 50S ribosomal protein L33</fullName>
    </submittedName>
</protein>
<dbReference type="InterPro" id="IPR001705">
    <property type="entry name" value="Ribosomal_bL33"/>
</dbReference>
<dbReference type="KEGG" id="bbes:BESB_070930"/>
<dbReference type="PANTHER" id="PTHR15238:SF1">
    <property type="entry name" value="LARGE RIBOSOMAL SUBUNIT PROTEIN BL33M"/>
    <property type="match status" value="1"/>
</dbReference>
<dbReference type="EMBL" id="NWUJ01000007">
    <property type="protein sequence ID" value="PFH33941.1"/>
    <property type="molecule type" value="Genomic_DNA"/>
</dbReference>
<comment type="similarity">
    <text evidence="1">Belongs to the bacterial ribosomal protein bL33 family.</text>
</comment>
<dbReference type="NCBIfam" id="TIGR01023">
    <property type="entry name" value="rpmG_bact"/>
    <property type="match status" value="1"/>
</dbReference>
<dbReference type="RefSeq" id="XP_029217950.1">
    <property type="nucleotide sequence ID" value="XM_029365466.1"/>
</dbReference>
<dbReference type="GO" id="GO:0006412">
    <property type="term" value="P:translation"/>
    <property type="evidence" value="ECO:0007669"/>
    <property type="project" value="InterPro"/>
</dbReference>
<dbReference type="AlphaFoldDB" id="A0A2A9MC94"/>
<evidence type="ECO:0000313" key="6">
    <source>
        <dbReference type="Proteomes" id="UP000224006"/>
    </source>
</evidence>
<reference evidence="5 6" key="1">
    <citation type="submission" date="2017-09" db="EMBL/GenBank/DDBJ databases">
        <title>Genome sequencing of Besnoitia besnoiti strain Bb-Ger1.</title>
        <authorList>
            <person name="Schares G."/>
            <person name="Venepally P."/>
            <person name="Lorenzi H.A."/>
        </authorList>
    </citation>
    <scope>NUCLEOTIDE SEQUENCE [LARGE SCALE GENOMIC DNA]</scope>
    <source>
        <strain evidence="5 6">Bb-Ger1</strain>
    </source>
</reference>
<comment type="caution">
    <text evidence="5">The sequence shown here is derived from an EMBL/GenBank/DDBJ whole genome shotgun (WGS) entry which is preliminary data.</text>
</comment>
<sequence length="171" mass="19985">MRTRRGRGGNDGDVTRGQARAVKRFSTKNKAGAKGRGGREVSKKARRARRCASCARRSKRLFVQLKSAALTNFCYLTRKSPDKKNFRIALRKYDPGVNRHVMFYEARLPSEKNKKQITLSLQRYIRWTGKQVKLLLDKVEKAWEYGRFQKYFDNQAPLLTDRRGRAVPRYK</sequence>
<name>A0A2A9MC94_BESBE</name>
<keyword evidence="3" id="KW-0687">Ribonucleoprotein</keyword>
<accession>A0A2A9MC94</accession>
<dbReference type="VEuPathDB" id="ToxoDB:BESB_070930"/>
<keyword evidence="2 5" id="KW-0689">Ribosomal protein</keyword>
<gene>
    <name evidence="5" type="ORF">BESB_070930</name>
</gene>
<dbReference type="GO" id="GO:0003735">
    <property type="term" value="F:structural constituent of ribosome"/>
    <property type="evidence" value="ECO:0007669"/>
    <property type="project" value="InterPro"/>
</dbReference>
<dbReference type="Proteomes" id="UP000224006">
    <property type="component" value="Unassembled WGS sequence"/>
</dbReference>
<dbReference type="InterPro" id="IPR038584">
    <property type="entry name" value="Ribosomal_bL33_sf"/>
</dbReference>
<dbReference type="PANTHER" id="PTHR15238">
    <property type="entry name" value="54S RIBOSOMAL PROTEIN L39, MITOCHONDRIAL"/>
    <property type="match status" value="1"/>
</dbReference>
<feature type="compositionally biased region" description="Basic residues" evidence="4">
    <location>
        <begin position="21"/>
        <end position="33"/>
    </location>
</feature>
<evidence type="ECO:0000256" key="4">
    <source>
        <dbReference type="SAM" id="MobiDB-lite"/>
    </source>
</evidence>